<dbReference type="EMBL" id="BJYR01000014">
    <property type="protein sequence ID" value="GEO00382.1"/>
    <property type="molecule type" value="Genomic_DNA"/>
</dbReference>
<gene>
    <name evidence="1" type="ORF">NSE01_22140</name>
</gene>
<evidence type="ECO:0000313" key="2">
    <source>
        <dbReference type="Proteomes" id="UP000321464"/>
    </source>
</evidence>
<reference evidence="1 2" key="1">
    <citation type="submission" date="2019-07" db="EMBL/GenBank/DDBJ databases">
        <title>Whole genome shotgun sequence of Novosphingobium sediminis NBRC 106119.</title>
        <authorList>
            <person name="Hosoyama A."/>
            <person name="Uohara A."/>
            <person name="Ohji S."/>
            <person name="Ichikawa N."/>
        </authorList>
    </citation>
    <scope>NUCLEOTIDE SEQUENCE [LARGE SCALE GENOMIC DNA]</scope>
    <source>
        <strain evidence="1 2">NBRC 106119</strain>
    </source>
</reference>
<evidence type="ECO:0000313" key="1">
    <source>
        <dbReference type="EMBL" id="GEO00382.1"/>
    </source>
</evidence>
<name>A0A512AKZ5_9SPHN</name>
<sequence>MALAIFRSSARPRRIFLIAAAIGIAALDLWLLLPAKAAEPPISVKISFPWLYPDRPLPQSFPAQSALSGFHVPDEGDEDLPPRGEVADASRVLADDVATLGANATYGRALQAMRIFAENGNCLFGIMRDPDSDKVTPHIAWMEVEWVRTAPGKHLVCRAEMEALHFQLQFD</sequence>
<dbReference type="AlphaFoldDB" id="A0A512AKZ5"/>
<comment type="caution">
    <text evidence="1">The sequence shown here is derived from an EMBL/GenBank/DDBJ whole genome shotgun (WGS) entry which is preliminary data.</text>
</comment>
<organism evidence="1 2">
    <name type="scientific">Novosphingobium sediminis</name>
    <dbReference type="NCBI Taxonomy" id="707214"/>
    <lineage>
        <taxon>Bacteria</taxon>
        <taxon>Pseudomonadati</taxon>
        <taxon>Pseudomonadota</taxon>
        <taxon>Alphaproteobacteria</taxon>
        <taxon>Sphingomonadales</taxon>
        <taxon>Sphingomonadaceae</taxon>
        <taxon>Novosphingobium</taxon>
    </lineage>
</organism>
<protein>
    <submittedName>
        <fullName evidence="1">Uncharacterized protein</fullName>
    </submittedName>
</protein>
<accession>A0A512AKZ5</accession>
<dbReference type="Proteomes" id="UP000321464">
    <property type="component" value="Unassembled WGS sequence"/>
</dbReference>
<proteinExistence type="predicted"/>
<keyword evidence="2" id="KW-1185">Reference proteome</keyword>